<dbReference type="OrthoDB" id="286832at2"/>
<accession>A0A517NP63</accession>
<dbReference type="RefSeq" id="WP_145416371.1">
    <property type="nucleotide sequence ID" value="NZ_CP036526.1"/>
</dbReference>
<name>A0A517NP63_9BACT</name>
<sequence length="176" mass="19956">MSLLLLIDGYNVVSPVAPPSRNTDPNWLHRERMQLIDRLVQHLDANTRARTRVIFDAANPPRDRPSEYEIEGIQIRFAVDFPEADDLIEETIAAHHSPKQLGVVSSDHRVQAAAKRRGATCFDSEPWLDDLLDNRVRLAVKRPNGAGQWSADSEKPSIELSQDNVSDWMKEFGFDD</sequence>
<evidence type="ECO:0000313" key="2">
    <source>
        <dbReference type="Proteomes" id="UP000319817"/>
    </source>
</evidence>
<proteinExistence type="predicted"/>
<dbReference type="Pfam" id="PF05991">
    <property type="entry name" value="NYN_YacP"/>
    <property type="match status" value="1"/>
</dbReference>
<protein>
    <submittedName>
        <fullName evidence="1">YacP-like NYN domain protein</fullName>
    </submittedName>
</protein>
<reference evidence="1 2" key="1">
    <citation type="submission" date="2019-02" db="EMBL/GenBank/DDBJ databases">
        <title>Deep-cultivation of Planctomycetes and their phenomic and genomic characterization uncovers novel biology.</title>
        <authorList>
            <person name="Wiegand S."/>
            <person name="Jogler M."/>
            <person name="Boedeker C."/>
            <person name="Pinto D."/>
            <person name="Vollmers J."/>
            <person name="Rivas-Marin E."/>
            <person name="Kohn T."/>
            <person name="Peeters S.H."/>
            <person name="Heuer A."/>
            <person name="Rast P."/>
            <person name="Oberbeckmann S."/>
            <person name="Bunk B."/>
            <person name="Jeske O."/>
            <person name="Meyerdierks A."/>
            <person name="Storesund J.E."/>
            <person name="Kallscheuer N."/>
            <person name="Luecker S."/>
            <person name="Lage O.M."/>
            <person name="Pohl T."/>
            <person name="Merkel B.J."/>
            <person name="Hornburger P."/>
            <person name="Mueller R.-W."/>
            <person name="Bruemmer F."/>
            <person name="Labrenz M."/>
            <person name="Spormann A.M."/>
            <person name="Op den Camp H."/>
            <person name="Overmann J."/>
            <person name="Amann R."/>
            <person name="Jetten M.S.M."/>
            <person name="Mascher T."/>
            <person name="Medema M.H."/>
            <person name="Devos D.P."/>
            <person name="Kaster A.-K."/>
            <person name="Ovreas L."/>
            <person name="Rohde M."/>
            <person name="Galperin M.Y."/>
            <person name="Jogler C."/>
        </authorList>
    </citation>
    <scope>NUCLEOTIDE SEQUENCE [LARGE SCALE GENOMIC DNA]</scope>
    <source>
        <strain evidence="1 2">K23_9</strain>
    </source>
</reference>
<dbReference type="PANTHER" id="PTHR34547:SF1">
    <property type="entry name" value="YACP-LIKE NYN DOMAIN PROTEIN"/>
    <property type="match status" value="1"/>
</dbReference>
<gene>
    <name evidence="1" type="ORF">K239x_08460</name>
</gene>
<keyword evidence="2" id="KW-1185">Reference proteome</keyword>
<dbReference type="AlphaFoldDB" id="A0A517NP63"/>
<dbReference type="PANTHER" id="PTHR34547">
    <property type="entry name" value="YACP-LIKE NYN DOMAIN PROTEIN"/>
    <property type="match status" value="1"/>
</dbReference>
<evidence type="ECO:0000313" key="1">
    <source>
        <dbReference type="EMBL" id="QDT08903.1"/>
    </source>
</evidence>
<dbReference type="EMBL" id="CP036526">
    <property type="protein sequence ID" value="QDT08903.1"/>
    <property type="molecule type" value="Genomic_DNA"/>
</dbReference>
<organism evidence="1 2">
    <name type="scientific">Stieleria marina</name>
    <dbReference type="NCBI Taxonomy" id="1930275"/>
    <lineage>
        <taxon>Bacteria</taxon>
        <taxon>Pseudomonadati</taxon>
        <taxon>Planctomycetota</taxon>
        <taxon>Planctomycetia</taxon>
        <taxon>Pirellulales</taxon>
        <taxon>Pirellulaceae</taxon>
        <taxon>Stieleria</taxon>
    </lineage>
</organism>
<dbReference type="Proteomes" id="UP000319817">
    <property type="component" value="Chromosome"/>
</dbReference>
<dbReference type="InterPro" id="IPR010298">
    <property type="entry name" value="YacP-like"/>
</dbReference>